<evidence type="ECO:0000313" key="2">
    <source>
        <dbReference type="EMBL" id="CAA2973314.1"/>
    </source>
</evidence>
<proteinExistence type="predicted"/>
<dbReference type="Proteomes" id="UP000594638">
    <property type="component" value="Unassembled WGS sequence"/>
</dbReference>
<organism evidence="2 3">
    <name type="scientific">Olea europaea subsp. europaea</name>
    <dbReference type="NCBI Taxonomy" id="158383"/>
    <lineage>
        <taxon>Eukaryota</taxon>
        <taxon>Viridiplantae</taxon>
        <taxon>Streptophyta</taxon>
        <taxon>Embryophyta</taxon>
        <taxon>Tracheophyta</taxon>
        <taxon>Spermatophyta</taxon>
        <taxon>Magnoliopsida</taxon>
        <taxon>eudicotyledons</taxon>
        <taxon>Gunneridae</taxon>
        <taxon>Pentapetalae</taxon>
        <taxon>asterids</taxon>
        <taxon>lamiids</taxon>
        <taxon>Lamiales</taxon>
        <taxon>Oleaceae</taxon>
        <taxon>Oleeae</taxon>
        <taxon>Olea</taxon>
    </lineage>
</organism>
<evidence type="ECO:0000256" key="1">
    <source>
        <dbReference type="SAM" id="Phobius"/>
    </source>
</evidence>
<reference evidence="2 3" key="1">
    <citation type="submission" date="2019-12" db="EMBL/GenBank/DDBJ databases">
        <authorList>
            <person name="Alioto T."/>
            <person name="Alioto T."/>
            <person name="Gomez Garrido J."/>
        </authorList>
    </citation>
    <scope>NUCLEOTIDE SEQUENCE [LARGE SCALE GENOMIC DNA]</scope>
</reference>
<keyword evidence="1" id="KW-0472">Membrane</keyword>
<keyword evidence="1" id="KW-1133">Transmembrane helix</keyword>
<dbReference type="Gramene" id="OE9A055219T2">
    <property type="protein sequence ID" value="OE9A055219C2"/>
    <property type="gene ID" value="OE9A055219"/>
</dbReference>
<keyword evidence="3" id="KW-1185">Reference proteome</keyword>
<accession>A0A8S0R2N3</accession>
<dbReference type="AlphaFoldDB" id="A0A8S0R2N3"/>
<feature type="transmembrane region" description="Helical" evidence="1">
    <location>
        <begin position="26"/>
        <end position="46"/>
    </location>
</feature>
<gene>
    <name evidence="2" type="ORF">OLEA9_A055219</name>
</gene>
<dbReference type="EMBL" id="CACTIH010002097">
    <property type="protein sequence ID" value="CAA2973314.1"/>
    <property type="molecule type" value="Genomic_DNA"/>
</dbReference>
<sequence length="139" mass="16070">MQVEEVISFLNIKICKHHLYLLKLHYVWYFILIIYCSLWQFCYFLYPFSTFRPLIAFVENCILKVGIHSFQQVIKPIMDDSIQKVSADNASPDEDLNDNPVYTGTEIKGKEGIDIKFALVDIVTEDPIDSGLESSRTNV</sequence>
<evidence type="ECO:0000313" key="3">
    <source>
        <dbReference type="Proteomes" id="UP000594638"/>
    </source>
</evidence>
<protein>
    <submittedName>
        <fullName evidence="2">Uncharacterized protein</fullName>
    </submittedName>
</protein>
<keyword evidence="1" id="KW-0812">Transmembrane</keyword>
<comment type="caution">
    <text evidence="2">The sequence shown here is derived from an EMBL/GenBank/DDBJ whole genome shotgun (WGS) entry which is preliminary data.</text>
</comment>
<name>A0A8S0R2N3_OLEEU</name>